<accession>A0AAU7ED37</accession>
<dbReference type="AlphaFoldDB" id="A0AAU7ED37"/>
<proteinExistence type="predicted"/>
<feature type="domain" description="3-keto-alpha-glucoside-1,2-lyase/3-keto-2-hydroxy-glucal hydratase" evidence="2">
    <location>
        <begin position="247"/>
        <end position="454"/>
    </location>
</feature>
<dbReference type="InterPro" id="IPR010496">
    <property type="entry name" value="AL/BT2_dom"/>
</dbReference>
<evidence type="ECO:0000313" key="3">
    <source>
        <dbReference type="EMBL" id="XBL13060.1"/>
    </source>
</evidence>
<organism evidence="3 4">
    <name type="scientific">Mariniflexile litorale</name>
    <dbReference type="NCBI Taxonomy" id="3045158"/>
    <lineage>
        <taxon>Bacteria</taxon>
        <taxon>Pseudomonadati</taxon>
        <taxon>Bacteroidota</taxon>
        <taxon>Flavobacteriia</taxon>
        <taxon>Flavobacteriales</taxon>
        <taxon>Flavobacteriaceae</taxon>
        <taxon>Mariniflexile</taxon>
    </lineage>
</organism>
<dbReference type="GO" id="GO:0016787">
    <property type="term" value="F:hydrolase activity"/>
    <property type="evidence" value="ECO:0007669"/>
    <property type="project" value="InterPro"/>
</dbReference>
<evidence type="ECO:0000313" key="4">
    <source>
        <dbReference type="Proteomes" id="UP001224325"/>
    </source>
</evidence>
<dbReference type="PROSITE" id="PS51257">
    <property type="entry name" value="PROKAR_LIPOPROTEIN"/>
    <property type="match status" value="1"/>
</dbReference>
<feature type="chain" id="PRO_5043952519" evidence="1">
    <location>
        <begin position="23"/>
        <end position="462"/>
    </location>
</feature>
<feature type="domain" description="3-keto-alpha-glucoside-1,2-lyase/3-keto-2-hydroxy-glucal hydratase" evidence="2">
    <location>
        <begin position="32"/>
        <end position="216"/>
    </location>
</feature>
<evidence type="ECO:0000256" key="1">
    <source>
        <dbReference type="SAM" id="SignalP"/>
    </source>
</evidence>
<feature type="signal peptide" evidence="1">
    <location>
        <begin position="1"/>
        <end position="22"/>
    </location>
</feature>
<keyword evidence="4" id="KW-1185">Reference proteome</keyword>
<keyword evidence="1" id="KW-0732">Signal</keyword>
<evidence type="ECO:0000259" key="2">
    <source>
        <dbReference type="Pfam" id="PF06439"/>
    </source>
</evidence>
<name>A0AAU7ED37_9FLAO</name>
<dbReference type="Proteomes" id="UP001224325">
    <property type="component" value="Chromosome"/>
</dbReference>
<dbReference type="Pfam" id="PF06439">
    <property type="entry name" value="3keto-disac_hyd"/>
    <property type="match status" value="2"/>
</dbReference>
<dbReference type="EMBL" id="CP155618">
    <property type="protein sequence ID" value="XBL13060.1"/>
    <property type="molecule type" value="Genomic_DNA"/>
</dbReference>
<dbReference type="Gene3D" id="2.60.120.560">
    <property type="entry name" value="Exo-inulinase, domain 1"/>
    <property type="match status" value="2"/>
</dbReference>
<reference evidence="3" key="1">
    <citation type="submission" date="2024-04" db="EMBL/GenBank/DDBJ databases">
        <title>Mariniflexile litorale, isolated from the shallow sediments of the Sea of Japan.</title>
        <authorList>
            <person name="Romanenko L."/>
            <person name="Isaeva M."/>
        </authorList>
    </citation>
    <scope>NUCLEOTIDE SEQUENCE [LARGE SCALE GENOMIC DNA]</scope>
    <source>
        <strain evidence="3">KMM 9835</strain>
    </source>
</reference>
<sequence>MKKSVLFNKALLLFSISLFLSCAEKPKDTIPWVDLFDGKTLNGWHQKGGEANYIVRDNAIVGSTVHNTPNSFLTTNEMYGDFILELDFKVNSTMNSGIQIRSNSFPNYRDGSVHGYQVEIDPSERAWSGGIYDESRRGWLNTLDNNPDAQKAFKQNDWNHYRIEAIGDTIKTWVNGVAAAHLIDEKTASGFICLQVHSIKSDKKAGTEIVWKNIKIVTDSLSKYSQKSSLKPIITKNKLTIDENKNGWQLLWDGKTTNGWRGAKLEEFPKTGWKIENGVLSVLASGGAESTAGGDIVTTELYSDFELSVDFKVTSGGNSGIKYYVDTNINKGEGSSIGLEYQILDDDLHPDAKLGNHEGSRTVSSLYDLIQADVNKPINPVGEWNTAYIISKNNHVEHWLNGVKVLEYDRKSDTYRKLVSESKYSKWPHFGELDKGQILLQDHGDLVSFKNVKIHPINPTKN</sequence>
<dbReference type="RefSeq" id="WP_308993508.1">
    <property type="nucleotide sequence ID" value="NZ_CP155618.1"/>
</dbReference>
<protein>
    <submittedName>
        <fullName evidence="3">DUF1080 domain-containing protein</fullName>
    </submittedName>
</protein>
<dbReference type="KEGG" id="mlil:QLS71_012065"/>
<gene>
    <name evidence="3" type="ORF">QLS71_012065</name>
</gene>